<protein>
    <recommendedName>
        <fullName evidence="4">Bromo domain-containing protein</fullName>
    </recommendedName>
</protein>
<evidence type="ECO:0000256" key="1">
    <source>
        <dbReference type="ARBA" id="ARBA00023117"/>
    </source>
</evidence>
<organism evidence="5 6">
    <name type="scientific">Castanea mollissima</name>
    <name type="common">Chinese chestnut</name>
    <dbReference type="NCBI Taxonomy" id="60419"/>
    <lineage>
        <taxon>Eukaryota</taxon>
        <taxon>Viridiplantae</taxon>
        <taxon>Streptophyta</taxon>
        <taxon>Embryophyta</taxon>
        <taxon>Tracheophyta</taxon>
        <taxon>Spermatophyta</taxon>
        <taxon>Magnoliopsida</taxon>
        <taxon>eudicotyledons</taxon>
        <taxon>Gunneridae</taxon>
        <taxon>Pentapetalae</taxon>
        <taxon>rosids</taxon>
        <taxon>fabids</taxon>
        <taxon>Fagales</taxon>
        <taxon>Fagaceae</taxon>
        <taxon>Castanea</taxon>
    </lineage>
</organism>
<feature type="compositionally biased region" description="Acidic residues" evidence="3">
    <location>
        <begin position="104"/>
        <end position="115"/>
    </location>
</feature>
<dbReference type="PROSITE" id="PS50014">
    <property type="entry name" value="BROMODOMAIN_2"/>
    <property type="match status" value="1"/>
</dbReference>
<dbReference type="EMBL" id="JRKL02000787">
    <property type="protein sequence ID" value="KAF3968312.1"/>
    <property type="molecule type" value="Genomic_DNA"/>
</dbReference>
<evidence type="ECO:0000256" key="3">
    <source>
        <dbReference type="SAM" id="MobiDB-lite"/>
    </source>
</evidence>
<evidence type="ECO:0000313" key="5">
    <source>
        <dbReference type="EMBL" id="KAF3968312.1"/>
    </source>
</evidence>
<gene>
    <name evidence="5" type="ORF">CMV_007783</name>
</gene>
<proteinExistence type="predicted"/>
<dbReference type="InterPro" id="IPR001487">
    <property type="entry name" value="Bromodomain"/>
</dbReference>
<dbReference type="Pfam" id="PF00439">
    <property type="entry name" value="Bromodomain"/>
    <property type="match status" value="1"/>
</dbReference>
<feature type="region of interest" description="Disordered" evidence="3">
    <location>
        <begin position="1"/>
        <end position="26"/>
    </location>
</feature>
<feature type="region of interest" description="Disordered" evidence="3">
    <location>
        <begin position="96"/>
        <end position="115"/>
    </location>
</feature>
<feature type="compositionally biased region" description="Basic and acidic residues" evidence="3">
    <location>
        <begin position="208"/>
        <end position="222"/>
    </location>
</feature>
<dbReference type="PANTHER" id="PTHR37888:SF11">
    <property type="entry name" value="DNA-BINDING BROMODOMAIN-CONTAINING PROTEIN"/>
    <property type="match status" value="1"/>
</dbReference>
<evidence type="ECO:0000313" key="6">
    <source>
        <dbReference type="Proteomes" id="UP000737018"/>
    </source>
</evidence>
<feature type="compositionally biased region" description="Polar residues" evidence="3">
    <location>
        <begin position="513"/>
        <end position="523"/>
    </location>
</feature>
<feature type="compositionally biased region" description="Basic and acidic residues" evidence="3">
    <location>
        <begin position="570"/>
        <end position="595"/>
    </location>
</feature>
<feature type="compositionally biased region" description="Polar residues" evidence="3">
    <location>
        <begin position="542"/>
        <end position="569"/>
    </location>
</feature>
<dbReference type="SMART" id="SM00297">
    <property type="entry name" value="BROMO"/>
    <property type="match status" value="1"/>
</dbReference>
<dbReference type="AlphaFoldDB" id="A0A8J4RNM5"/>
<feature type="compositionally biased region" description="Polar residues" evidence="3">
    <location>
        <begin position="275"/>
        <end position="284"/>
    </location>
</feature>
<feature type="compositionally biased region" description="Basic and acidic residues" evidence="3">
    <location>
        <begin position="612"/>
        <end position="639"/>
    </location>
</feature>
<dbReference type="Gene3D" id="1.20.920.10">
    <property type="entry name" value="Bromodomain-like"/>
    <property type="match status" value="1"/>
</dbReference>
<dbReference type="OrthoDB" id="1742084at2759"/>
<reference evidence="5" key="1">
    <citation type="submission" date="2020-03" db="EMBL/GenBank/DDBJ databases">
        <title>Castanea mollissima Vanexum genome sequencing.</title>
        <authorList>
            <person name="Staton M."/>
        </authorList>
    </citation>
    <scope>NUCLEOTIDE SEQUENCE</scope>
    <source>
        <tissue evidence="5">Leaf</tissue>
    </source>
</reference>
<keyword evidence="6" id="KW-1185">Reference proteome</keyword>
<dbReference type="SUPFAM" id="SSF47370">
    <property type="entry name" value="Bromodomain"/>
    <property type="match status" value="1"/>
</dbReference>
<dbReference type="PANTHER" id="PTHR37888">
    <property type="entry name" value="DNA-BINDING BROMODOMAIN-CONTAINING PROTEIN"/>
    <property type="match status" value="1"/>
</dbReference>
<feature type="region of interest" description="Disordered" evidence="3">
    <location>
        <begin position="411"/>
        <end position="452"/>
    </location>
</feature>
<comment type="caution">
    <text evidence="5">The sequence shown here is derived from an EMBL/GenBank/DDBJ whole genome shotgun (WGS) entry which is preliminary data.</text>
</comment>
<feature type="domain" description="Bromo" evidence="4">
    <location>
        <begin position="323"/>
        <end position="394"/>
    </location>
</feature>
<feature type="compositionally biased region" description="Basic and acidic residues" evidence="3">
    <location>
        <begin position="158"/>
        <end position="175"/>
    </location>
</feature>
<evidence type="ECO:0000256" key="2">
    <source>
        <dbReference type="PROSITE-ProRule" id="PRU00035"/>
    </source>
</evidence>
<feature type="compositionally biased region" description="Basic and acidic residues" evidence="3">
    <location>
        <begin position="488"/>
        <end position="501"/>
    </location>
</feature>
<feature type="region of interest" description="Disordered" evidence="3">
    <location>
        <begin position="158"/>
        <end position="305"/>
    </location>
</feature>
<dbReference type="Proteomes" id="UP000737018">
    <property type="component" value="Unassembled WGS sequence"/>
</dbReference>
<name>A0A8J4RNM5_9ROSI</name>
<accession>A0A8J4RNM5</accession>
<feature type="compositionally biased region" description="Low complexity" evidence="3">
    <location>
        <begin position="7"/>
        <end position="26"/>
    </location>
</feature>
<dbReference type="InterPro" id="IPR036427">
    <property type="entry name" value="Bromodomain-like_sf"/>
</dbReference>
<sequence length="682" mass="75251">MKETETESQSETKTSSSNCITTTTTTSSSWGTWEELLLAFAVKRHGFKDWDSVATELSLHSLKPSSSSSPPLLPLHCMNKFRDLKRRFSLLTNNQQNDVVADASENENENEKENEENDVVFYDAWLDELRKRRVAELKRDLQRYDLNIVLLEKKVKKLEEERERGEEKPDLERDGSGNGEPEEDEVAPVTGENSDKDNRSFNESNSTEGEKSGEGAKSEGEPVLKTGSDGPDPGREDVESEEDVAAAQSESERKGGGGGGDSSELRTDSAARGSSEVQSSSASLTGKRMRRRRKEVSGGAESPETVELAVKSEPLVEILEIIRACENSSLFERRLESQETDNYKNMVRQHLDLETIQSKLQKGTYSSSTLTFYRDLLLLFNNATIFFPKSSIELTTAHQLRHLVLNKIKNKIPKPNPKEDSPPPSPSPSPVTITMPAKTPTPNAIPEPKPELERTDSLLAKQKSSAPIIVCRKRSSMSAKPSSAVFGQKDKQVSDEKKSVIDIKPPPIKPSSTNTVEDNSVIKTHSKEKPITGARSLRRGNKNLTNNVSASSKKQSTSPGSKASSGNKVESSKTDKKKIEALPLEKKRSAADFLKRIKSGGGSSKEQKRKLSGKEDNSRKERGLRQSSDKKLVKEESSPSKRSVGRPPKRAAEASPVSVKRGKNSGGKEVAASNRPRKRARR</sequence>
<dbReference type="CDD" id="cd04369">
    <property type="entry name" value="Bromodomain"/>
    <property type="match status" value="1"/>
</dbReference>
<evidence type="ECO:0000259" key="4">
    <source>
        <dbReference type="PROSITE" id="PS50014"/>
    </source>
</evidence>
<keyword evidence="1 2" id="KW-0103">Bromodomain</keyword>
<feature type="region of interest" description="Disordered" evidence="3">
    <location>
        <begin position="471"/>
        <end position="682"/>
    </location>
</feature>